<feature type="compositionally biased region" description="Polar residues" evidence="1">
    <location>
        <begin position="1"/>
        <end position="12"/>
    </location>
</feature>
<protein>
    <submittedName>
        <fullName evidence="2">Uncharacterized protein</fullName>
    </submittedName>
</protein>
<name>A0AAD8NUH4_TARER</name>
<reference evidence="2" key="1">
    <citation type="journal article" date="2023" name="bioRxiv">
        <title>Improved chromosome-level genome assembly for marigold (Tagetes erecta).</title>
        <authorList>
            <person name="Jiang F."/>
            <person name="Yuan L."/>
            <person name="Wang S."/>
            <person name="Wang H."/>
            <person name="Xu D."/>
            <person name="Wang A."/>
            <person name="Fan W."/>
        </authorList>
    </citation>
    <scope>NUCLEOTIDE SEQUENCE</scope>
    <source>
        <strain evidence="2">WSJ</strain>
        <tissue evidence="2">Leaf</tissue>
    </source>
</reference>
<gene>
    <name evidence="2" type="ORF">QVD17_23369</name>
</gene>
<accession>A0AAD8NUH4</accession>
<keyword evidence="3" id="KW-1185">Reference proteome</keyword>
<evidence type="ECO:0000313" key="3">
    <source>
        <dbReference type="Proteomes" id="UP001229421"/>
    </source>
</evidence>
<evidence type="ECO:0000313" key="2">
    <source>
        <dbReference type="EMBL" id="KAK1421201.1"/>
    </source>
</evidence>
<dbReference type="Proteomes" id="UP001229421">
    <property type="component" value="Unassembled WGS sequence"/>
</dbReference>
<sequence>MSSVQDMSSWLSSERETENMLPVTETGQRKAPNGNHGTSNNQVATTEILKKIASDGSKVYDVRRRI</sequence>
<feature type="compositionally biased region" description="Polar residues" evidence="1">
    <location>
        <begin position="35"/>
        <end position="44"/>
    </location>
</feature>
<evidence type="ECO:0000256" key="1">
    <source>
        <dbReference type="SAM" id="MobiDB-lite"/>
    </source>
</evidence>
<comment type="caution">
    <text evidence="2">The sequence shown here is derived from an EMBL/GenBank/DDBJ whole genome shotgun (WGS) entry which is preliminary data.</text>
</comment>
<feature type="region of interest" description="Disordered" evidence="1">
    <location>
        <begin position="1"/>
        <end position="44"/>
    </location>
</feature>
<proteinExistence type="predicted"/>
<organism evidence="2 3">
    <name type="scientific">Tagetes erecta</name>
    <name type="common">African marigold</name>
    <dbReference type="NCBI Taxonomy" id="13708"/>
    <lineage>
        <taxon>Eukaryota</taxon>
        <taxon>Viridiplantae</taxon>
        <taxon>Streptophyta</taxon>
        <taxon>Embryophyta</taxon>
        <taxon>Tracheophyta</taxon>
        <taxon>Spermatophyta</taxon>
        <taxon>Magnoliopsida</taxon>
        <taxon>eudicotyledons</taxon>
        <taxon>Gunneridae</taxon>
        <taxon>Pentapetalae</taxon>
        <taxon>asterids</taxon>
        <taxon>campanulids</taxon>
        <taxon>Asterales</taxon>
        <taxon>Asteraceae</taxon>
        <taxon>Asteroideae</taxon>
        <taxon>Heliantheae alliance</taxon>
        <taxon>Tageteae</taxon>
        <taxon>Tagetes</taxon>
    </lineage>
</organism>
<dbReference type="EMBL" id="JAUHHV010000006">
    <property type="protein sequence ID" value="KAK1421201.1"/>
    <property type="molecule type" value="Genomic_DNA"/>
</dbReference>
<dbReference type="AlphaFoldDB" id="A0AAD8NUH4"/>